<evidence type="ECO:0000313" key="1">
    <source>
        <dbReference type="EMBL" id="MFD3959869.1"/>
    </source>
</evidence>
<reference evidence="1 2" key="1">
    <citation type="submission" date="2024-09" db="EMBL/GenBank/DDBJ databases">
        <title>The Natural Products Discovery Center: Release of the First 8490 Sequenced Strains for Exploring Actinobacteria Biosynthetic Diversity.</title>
        <authorList>
            <person name="Kalkreuter E."/>
            <person name="Kautsar S.A."/>
            <person name="Yang D."/>
            <person name="Bader C.D."/>
            <person name="Teijaro C.N."/>
            <person name="Fluegel L."/>
            <person name="Davis C.M."/>
            <person name="Simpson J.R."/>
            <person name="Lauterbach L."/>
            <person name="Steele A.D."/>
            <person name="Gui C."/>
            <person name="Meng S."/>
            <person name="Li G."/>
            <person name="Viehrig K."/>
            <person name="Ye F."/>
            <person name="Su P."/>
            <person name="Kiefer A.F."/>
            <person name="Nichols A."/>
            <person name="Cepeda A.J."/>
            <person name="Yan W."/>
            <person name="Fan B."/>
            <person name="Jiang Y."/>
            <person name="Adhikari A."/>
            <person name="Zheng C.-J."/>
            <person name="Schuster L."/>
            <person name="Cowan T.M."/>
            <person name="Smanski M.J."/>
            <person name="Chevrette M.G."/>
            <person name="De Carvalho L.P.S."/>
            <person name="Shen B."/>
        </authorList>
    </citation>
    <scope>NUCLEOTIDE SEQUENCE [LARGE SCALE GENOMIC DNA]</scope>
    <source>
        <strain evidence="1 2">NPDC058584</strain>
    </source>
</reference>
<dbReference type="EMBL" id="JBHXPM010000032">
    <property type="protein sequence ID" value="MFD3959869.1"/>
    <property type="molecule type" value="Genomic_DNA"/>
</dbReference>
<protein>
    <submittedName>
        <fullName evidence="1">Uncharacterized protein</fullName>
    </submittedName>
</protein>
<evidence type="ECO:0000313" key="2">
    <source>
        <dbReference type="Proteomes" id="UP001598300"/>
    </source>
</evidence>
<keyword evidence="2" id="KW-1185">Reference proteome</keyword>
<sequence>MTVGGGERTIPLAGGRPEAALDEARRRDAHLFVDNYRLRHHD</sequence>
<comment type="caution">
    <text evidence="1">The sequence shown here is derived from an EMBL/GenBank/DDBJ whole genome shotgun (WGS) entry which is preliminary data.</text>
</comment>
<accession>A0ABW6E3V3</accession>
<gene>
    <name evidence="1" type="ORF">ACFWR3_27805</name>
</gene>
<proteinExistence type="predicted"/>
<organism evidence="1 2">
    <name type="scientific">Streptomyces bacillaris</name>
    <dbReference type="NCBI Taxonomy" id="68179"/>
    <lineage>
        <taxon>Bacteria</taxon>
        <taxon>Bacillati</taxon>
        <taxon>Actinomycetota</taxon>
        <taxon>Actinomycetes</taxon>
        <taxon>Kitasatosporales</taxon>
        <taxon>Streptomycetaceae</taxon>
        <taxon>Streptomyces</taxon>
    </lineage>
</organism>
<dbReference type="Proteomes" id="UP001598300">
    <property type="component" value="Unassembled WGS sequence"/>
</dbReference>
<dbReference type="RefSeq" id="WP_256859235.1">
    <property type="nucleotide sequence ID" value="NZ_JBHVRE010000033.1"/>
</dbReference>
<name>A0ABW6E3V3_9ACTN</name>